<feature type="region of interest" description="Disordered" evidence="5">
    <location>
        <begin position="36"/>
        <end position="164"/>
    </location>
</feature>
<dbReference type="Pfam" id="PF01585">
    <property type="entry name" value="G-patch"/>
    <property type="match status" value="1"/>
</dbReference>
<dbReference type="EMBL" id="JAPFRF010000018">
    <property type="protein sequence ID" value="KAJ7308277.1"/>
    <property type="molecule type" value="Genomic_DNA"/>
</dbReference>
<reference evidence="8" key="1">
    <citation type="journal article" date="2023" name="DNA Res.">
        <title>Chromosome-level genome assembly of Phrynocephalus forsythii using third-generation DNA sequencing and Hi-C analysis.</title>
        <authorList>
            <person name="Qi Y."/>
            <person name="Zhao W."/>
            <person name="Zhao Y."/>
            <person name="Niu C."/>
            <person name="Cao S."/>
            <person name="Zhang Y."/>
        </authorList>
    </citation>
    <scope>NUCLEOTIDE SEQUENCE</scope>
    <source>
        <tissue evidence="8">Muscle</tissue>
    </source>
</reference>
<dbReference type="OrthoDB" id="4822at2759"/>
<feature type="domain" description="SURP motif" evidence="6">
    <location>
        <begin position="632"/>
        <end position="675"/>
    </location>
</feature>
<feature type="compositionally biased region" description="Basic and acidic residues" evidence="5">
    <location>
        <begin position="137"/>
        <end position="150"/>
    </location>
</feature>
<organism evidence="8 9">
    <name type="scientific">Phrynocephalus forsythii</name>
    <dbReference type="NCBI Taxonomy" id="171643"/>
    <lineage>
        <taxon>Eukaryota</taxon>
        <taxon>Metazoa</taxon>
        <taxon>Chordata</taxon>
        <taxon>Craniata</taxon>
        <taxon>Vertebrata</taxon>
        <taxon>Euteleostomi</taxon>
        <taxon>Lepidosauria</taxon>
        <taxon>Squamata</taxon>
        <taxon>Bifurcata</taxon>
        <taxon>Unidentata</taxon>
        <taxon>Episquamata</taxon>
        <taxon>Toxicofera</taxon>
        <taxon>Iguania</taxon>
        <taxon>Acrodonta</taxon>
        <taxon>Agamidae</taxon>
        <taxon>Agaminae</taxon>
        <taxon>Phrynocephalus</taxon>
    </lineage>
</organism>
<keyword evidence="2" id="KW-0507">mRNA processing</keyword>
<evidence type="ECO:0000313" key="8">
    <source>
        <dbReference type="EMBL" id="KAJ7308277.1"/>
    </source>
</evidence>
<evidence type="ECO:0008006" key="10">
    <source>
        <dbReference type="Google" id="ProtNLM"/>
    </source>
</evidence>
<proteinExistence type="predicted"/>
<feature type="region of interest" description="Disordered" evidence="5">
    <location>
        <begin position="697"/>
        <end position="785"/>
    </location>
</feature>
<keyword evidence="3" id="KW-0508">mRNA splicing</keyword>
<dbReference type="AlphaFoldDB" id="A0A9Q0XB95"/>
<dbReference type="PANTHER" id="PTHR23340">
    <property type="entry name" value="ARGININE/SERINE RICH SPLICING FACTOR SF4/14"/>
    <property type="match status" value="1"/>
</dbReference>
<evidence type="ECO:0000256" key="5">
    <source>
        <dbReference type="SAM" id="MobiDB-lite"/>
    </source>
</evidence>
<feature type="domain" description="G-patch" evidence="7">
    <location>
        <begin position="842"/>
        <end position="888"/>
    </location>
</feature>
<evidence type="ECO:0000259" key="7">
    <source>
        <dbReference type="PROSITE" id="PS50174"/>
    </source>
</evidence>
<dbReference type="InterPro" id="IPR040169">
    <property type="entry name" value="SUGP1/2"/>
</dbReference>
<feature type="compositionally biased region" description="Basic and acidic residues" evidence="5">
    <location>
        <begin position="700"/>
        <end position="713"/>
    </location>
</feature>
<dbReference type="PANTHER" id="PTHR23340:SF2">
    <property type="entry name" value="SURP AND G-PATCH DOMAIN-CONTAINING PROTEIN 2"/>
    <property type="match status" value="1"/>
</dbReference>
<name>A0A9Q0XB95_9SAUR</name>
<feature type="compositionally biased region" description="Low complexity" evidence="5">
    <location>
        <begin position="717"/>
        <end position="745"/>
    </location>
</feature>
<dbReference type="SMART" id="SM00443">
    <property type="entry name" value="G_patch"/>
    <property type="match status" value="1"/>
</dbReference>
<sequence length="912" mass="100564">MASRRIAQDSFDALVQAKAKRYRLDQSDPINKALQQLRAHPRLALQAPYGDEDEDPREDRAYGSSAWRKEPRADYAAPSYRSSSRALPEEEEEEDYYEKTFPQPLSRSRGYPQPPLREQGYSRPSSAGRDYGGLPLRDLDYGRPSAREFRSSGLPDEDFAPGGAARRPCAEVERVERGGGPPAAAPLPPPCRPCKSLPRPRVPKEDAPGLAPVDPDDVFAAFGREIIKWAGFDRAKQDRACLELFQSLFAVETETCAKTLAAFKCRLNHEHQQFCLYSLKNIQHPALRKPQVDNTFLNFLMSHQVMETKQAFFEVIGPFDRVLMKLQYYLLKSATPLLMACNAYELHLKTGGLCEPAQVSSSLETTASLCRKALVLLGQTFALASAERQEKILDALGIQQGAPSPALFPNVDSSALFGREYIEHLQSWLDKSGCKMQLRAPDASPPGQGPPVIQEAKPKAPPRADRKLVATIENLVSDTISGVMTEKARSKLTGDPQYWFLSEEESLEHQYYKLKLSEAERLKAEEGKSPEWRAAEAVRALLYRKKIAGLKKRLFPRRKAGILQRAARSRRGRKATVGTQTPFWAGTAPGQEAQGDADSGADANLPEASAPGSDELSLESQFPDVDLKTMVTARKLAEFVAEIGPEIEQFSIDNSADNPDLWFLQDQESSAFRYYRLKVQELCPSICFGPATEATEELPDAAKEAPETLKEEPPPSEAGAEGSSAAAGVQEAEEAGTAAGTLPEGSTEAQTESPSGAGGSAASSLDPSPRVPVRGTPFGRKRVSSKSLKVGLIPAPKRVCLIDEPKIHDPVQIAYDRPCGYPAYKNKKRPKDLTFEHKRLNQKNIGFQMLKKMGWKEGRGLGSHGEGIKEPVRMGSTSAGEGLGVMADKKEDTFATFRQRMMQMYYMKRGDN</sequence>
<gene>
    <name evidence="8" type="ORF">JRQ81_008805</name>
</gene>
<protein>
    <recommendedName>
        <fullName evidence="10">SURP and G-patch domain-containing protein 2</fullName>
    </recommendedName>
</protein>
<accession>A0A9Q0XB95</accession>
<dbReference type="GO" id="GO:0006397">
    <property type="term" value="P:mRNA processing"/>
    <property type="evidence" value="ECO:0007669"/>
    <property type="project" value="UniProtKB-KW"/>
</dbReference>
<feature type="region of interest" description="Disordered" evidence="5">
    <location>
        <begin position="440"/>
        <end position="464"/>
    </location>
</feature>
<dbReference type="PROSITE" id="PS50174">
    <property type="entry name" value="G_PATCH"/>
    <property type="match status" value="1"/>
</dbReference>
<evidence type="ECO:0000259" key="6">
    <source>
        <dbReference type="PROSITE" id="PS50128"/>
    </source>
</evidence>
<feature type="compositionally biased region" description="Basic and acidic residues" evidence="5">
    <location>
        <begin position="57"/>
        <end position="73"/>
    </location>
</feature>
<comment type="subcellular location">
    <subcellularLocation>
        <location evidence="1">Nucleus</location>
    </subcellularLocation>
</comment>
<dbReference type="InterPro" id="IPR000061">
    <property type="entry name" value="Surp"/>
</dbReference>
<feature type="region of interest" description="Disordered" evidence="5">
    <location>
        <begin position="566"/>
        <end position="620"/>
    </location>
</feature>
<evidence type="ECO:0000256" key="4">
    <source>
        <dbReference type="ARBA" id="ARBA00023242"/>
    </source>
</evidence>
<evidence type="ECO:0000256" key="3">
    <source>
        <dbReference type="ARBA" id="ARBA00023187"/>
    </source>
</evidence>
<dbReference type="GO" id="GO:0003723">
    <property type="term" value="F:RNA binding"/>
    <property type="evidence" value="ECO:0007669"/>
    <property type="project" value="InterPro"/>
</dbReference>
<feature type="compositionally biased region" description="Low complexity" evidence="5">
    <location>
        <begin position="74"/>
        <end position="86"/>
    </location>
</feature>
<dbReference type="PROSITE" id="PS50128">
    <property type="entry name" value="SURP"/>
    <property type="match status" value="1"/>
</dbReference>
<evidence type="ECO:0000313" key="9">
    <source>
        <dbReference type="Proteomes" id="UP001142489"/>
    </source>
</evidence>
<dbReference type="InterPro" id="IPR035967">
    <property type="entry name" value="SWAP/Surp_sf"/>
</dbReference>
<keyword evidence="4" id="KW-0539">Nucleus</keyword>
<dbReference type="SMART" id="SM00648">
    <property type="entry name" value="SWAP"/>
    <property type="match status" value="2"/>
</dbReference>
<evidence type="ECO:0000256" key="2">
    <source>
        <dbReference type="ARBA" id="ARBA00022664"/>
    </source>
</evidence>
<dbReference type="InterPro" id="IPR000467">
    <property type="entry name" value="G_patch_dom"/>
</dbReference>
<evidence type="ECO:0000256" key="1">
    <source>
        <dbReference type="ARBA" id="ARBA00004123"/>
    </source>
</evidence>
<dbReference type="SUPFAM" id="SSF109905">
    <property type="entry name" value="Surp module (SWAP domain)"/>
    <property type="match status" value="2"/>
</dbReference>
<comment type="caution">
    <text evidence="8">The sequence shown here is derived from an EMBL/GenBank/DDBJ whole genome shotgun (WGS) entry which is preliminary data.</text>
</comment>
<keyword evidence="9" id="KW-1185">Reference proteome</keyword>
<dbReference type="GO" id="GO:0008380">
    <property type="term" value="P:RNA splicing"/>
    <property type="evidence" value="ECO:0007669"/>
    <property type="project" value="UniProtKB-KW"/>
</dbReference>
<dbReference type="Gene3D" id="1.10.10.790">
    <property type="entry name" value="Surp module"/>
    <property type="match status" value="2"/>
</dbReference>
<dbReference type="GO" id="GO:0005654">
    <property type="term" value="C:nucleoplasm"/>
    <property type="evidence" value="ECO:0007669"/>
    <property type="project" value="TreeGrafter"/>
</dbReference>
<dbReference type="Pfam" id="PF01805">
    <property type="entry name" value="Surp"/>
    <property type="match status" value="1"/>
</dbReference>
<dbReference type="Proteomes" id="UP001142489">
    <property type="component" value="Unassembled WGS sequence"/>
</dbReference>